<name>A0A561WQ18_ACTTI</name>
<feature type="transmembrane region" description="Helical" evidence="8">
    <location>
        <begin position="144"/>
        <end position="162"/>
    </location>
</feature>
<feature type="compositionally biased region" description="Low complexity" evidence="7">
    <location>
        <begin position="410"/>
        <end position="463"/>
    </location>
</feature>
<feature type="region of interest" description="Disordered" evidence="7">
    <location>
        <begin position="410"/>
        <end position="502"/>
    </location>
</feature>
<dbReference type="PROSITE" id="PS50850">
    <property type="entry name" value="MFS"/>
    <property type="match status" value="1"/>
</dbReference>
<accession>A0A561WQ18</accession>
<feature type="transmembrane region" description="Helical" evidence="8">
    <location>
        <begin position="168"/>
        <end position="189"/>
    </location>
</feature>
<evidence type="ECO:0000256" key="3">
    <source>
        <dbReference type="ARBA" id="ARBA00022475"/>
    </source>
</evidence>
<feature type="transmembrane region" description="Helical" evidence="8">
    <location>
        <begin position="105"/>
        <end position="123"/>
    </location>
</feature>
<keyword evidence="11" id="KW-1185">Reference proteome</keyword>
<evidence type="ECO:0000256" key="2">
    <source>
        <dbReference type="ARBA" id="ARBA00022448"/>
    </source>
</evidence>
<dbReference type="RefSeq" id="WP_244940658.1">
    <property type="nucleotide sequence ID" value="NZ_VIWY01000001.1"/>
</dbReference>
<organism evidence="10 11">
    <name type="scientific">Actinoplanes teichomyceticus</name>
    <dbReference type="NCBI Taxonomy" id="1867"/>
    <lineage>
        <taxon>Bacteria</taxon>
        <taxon>Bacillati</taxon>
        <taxon>Actinomycetota</taxon>
        <taxon>Actinomycetes</taxon>
        <taxon>Micromonosporales</taxon>
        <taxon>Micromonosporaceae</taxon>
        <taxon>Actinoplanes</taxon>
    </lineage>
</organism>
<dbReference type="GO" id="GO:0022857">
    <property type="term" value="F:transmembrane transporter activity"/>
    <property type="evidence" value="ECO:0007669"/>
    <property type="project" value="InterPro"/>
</dbReference>
<dbReference type="Gene3D" id="1.20.1250.20">
    <property type="entry name" value="MFS general substrate transporter like domains"/>
    <property type="match status" value="1"/>
</dbReference>
<evidence type="ECO:0000256" key="8">
    <source>
        <dbReference type="SAM" id="Phobius"/>
    </source>
</evidence>
<gene>
    <name evidence="10" type="ORF">FHX34_101926</name>
</gene>
<keyword evidence="6 8" id="KW-0472">Membrane</keyword>
<comment type="caution">
    <text evidence="10">The sequence shown here is derived from an EMBL/GenBank/DDBJ whole genome shotgun (WGS) entry which is preliminary data.</text>
</comment>
<dbReference type="InterPro" id="IPR020846">
    <property type="entry name" value="MFS_dom"/>
</dbReference>
<feature type="compositionally biased region" description="Low complexity" evidence="7">
    <location>
        <begin position="470"/>
        <end position="487"/>
    </location>
</feature>
<keyword evidence="5 8" id="KW-1133">Transmembrane helix</keyword>
<comment type="subcellular location">
    <subcellularLocation>
        <location evidence="1">Cell membrane</location>
        <topology evidence="1">Multi-pass membrane protein</topology>
    </subcellularLocation>
</comment>
<keyword evidence="4 8" id="KW-0812">Transmembrane</keyword>
<dbReference type="Pfam" id="PF07690">
    <property type="entry name" value="MFS_1"/>
    <property type="match status" value="1"/>
</dbReference>
<evidence type="ECO:0000259" key="9">
    <source>
        <dbReference type="PROSITE" id="PS50850"/>
    </source>
</evidence>
<dbReference type="PANTHER" id="PTHR23517">
    <property type="entry name" value="RESISTANCE PROTEIN MDTM, PUTATIVE-RELATED-RELATED"/>
    <property type="match status" value="1"/>
</dbReference>
<dbReference type="InterPro" id="IPR005829">
    <property type="entry name" value="Sugar_transporter_CS"/>
</dbReference>
<dbReference type="PROSITE" id="PS00216">
    <property type="entry name" value="SUGAR_TRANSPORT_1"/>
    <property type="match status" value="1"/>
</dbReference>
<dbReference type="CDD" id="cd17329">
    <property type="entry name" value="MFS_MdtH_MDR_like"/>
    <property type="match status" value="1"/>
</dbReference>
<feature type="transmembrane region" description="Helical" evidence="8">
    <location>
        <begin position="283"/>
        <end position="305"/>
    </location>
</feature>
<reference evidence="10 11" key="1">
    <citation type="submission" date="2019-06" db="EMBL/GenBank/DDBJ databases">
        <title>Sequencing the genomes of 1000 actinobacteria strains.</title>
        <authorList>
            <person name="Klenk H.-P."/>
        </authorList>
    </citation>
    <scope>NUCLEOTIDE SEQUENCE [LARGE SCALE GENOMIC DNA]</scope>
    <source>
        <strain evidence="10 11">DSM 43866</strain>
    </source>
</reference>
<evidence type="ECO:0000256" key="6">
    <source>
        <dbReference type="ARBA" id="ARBA00023136"/>
    </source>
</evidence>
<evidence type="ECO:0000256" key="5">
    <source>
        <dbReference type="ARBA" id="ARBA00022989"/>
    </source>
</evidence>
<evidence type="ECO:0000256" key="7">
    <source>
        <dbReference type="SAM" id="MobiDB-lite"/>
    </source>
</evidence>
<dbReference type="Proteomes" id="UP000320239">
    <property type="component" value="Unassembled WGS sequence"/>
</dbReference>
<dbReference type="InterPro" id="IPR011701">
    <property type="entry name" value="MFS"/>
</dbReference>
<feature type="transmembrane region" description="Helical" evidence="8">
    <location>
        <begin position="210"/>
        <end position="233"/>
    </location>
</feature>
<feature type="transmembrane region" description="Helical" evidence="8">
    <location>
        <begin position="370"/>
        <end position="391"/>
    </location>
</feature>
<evidence type="ECO:0000313" key="10">
    <source>
        <dbReference type="EMBL" id="TWG25952.1"/>
    </source>
</evidence>
<evidence type="ECO:0000313" key="11">
    <source>
        <dbReference type="Proteomes" id="UP000320239"/>
    </source>
</evidence>
<dbReference type="GO" id="GO:0005886">
    <property type="term" value="C:plasma membrane"/>
    <property type="evidence" value="ECO:0007669"/>
    <property type="project" value="UniProtKB-SubCell"/>
</dbReference>
<feature type="transmembrane region" description="Helical" evidence="8">
    <location>
        <begin position="52"/>
        <end position="73"/>
    </location>
</feature>
<evidence type="ECO:0000256" key="1">
    <source>
        <dbReference type="ARBA" id="ARBA00004651"/>
    </source>
</evidence>
<keyword evidence="2" id="KW-0813">Transport</keyword>
<feature type="transmembrane region" description="Helical" evidence="8">
    <location>
        <begin position="16"/>
        <end position="40"/>
    </location>
</feature>
<protein>
    <submittedName>
        <fullName evidence="10">Putative MFS family arabinose efflux permease</fullName>
    </submittedName>
</protein>
<sequence length="502" mass="51591">MHGWLRQAAGGLPRQFWFLWTGTLINRLGSFVVLFLSIYLTGERHLTQSQAGLVLGLYGVGGAIGTMTGGVLADRWGRRPTMLTAQFGAAALMLALGFAQSYPQILVVTALLGLFGEGVRPAFSAMMVDVVPEADRVRAYSLNYWAINLGFALAAIAAGFAAQADYLLLFVVDAATTLLTATITLIFLAETRPAHRPAGDGTPAPRGGMLTALGDRVFLVYLLINLLSVLVLLQHASTLPIAMLADGFSAATYGWVIAVNGLLIVFGQLFVPRLIDGRRSDRVLAVGALIIGAGFGLVAVAHAAWMYALTVVIWTLGEMLQSPSNAATVAALSPPALRGRYQGLSSLSWSIGTALAPILGGLVLQGFGSAALWLGCFVLCALAAAGHLLAGPARERRAALRRTQELAGLADTPAATGGPAPAASPTALPPAAADGDPDPATSPTALPPAAADGDPDPALAATTVDAGNHAAPFPVARQRAAAADAAPTGSGADMRAPVADGR</sequence>
<dbReference type="EMBL" id="VIWY01000001">
    <property type="protein sequence ID" value="TWG25952.1"/>
    <property type="molecule type" value="Genomic_DNA"/>
</dbReference>
<dbReference type="PANTHER" id="PTHR23517:SF2">
    <property type="entry name" value="MULTIDRUG RESISTANCE PROTEIN MDTH"/>
    <property type="match status" value="1"/>
</dbReference>
<dbReference type="SUPFAM" id="SSF103473">
    <property type="entry name" value="MFS general substrate transporter"/>
    <property type="match status" value="1"/>
</dbReference>
<dbReference type="AlphaFoldDB" id="A0A561WQ18"/>
<feature type="transmembrane region" description="Helical" evidence="8">
    <location>
        <begin position="253"/>
        <end position="271"/>
    </location>
</feature>
<keyword evidence="3" id="KW-1003">Cell membrane</keyword>
<proteinExistence type="predicted"/>
<feature type="domain" description="Major facilitator superfamily (MFS) profile" evidence="9">
    <location>
        <begin position="15"/>
        <end position="395"/>
    </location>
</feature>
<evidence type="ECO:0000256" key="4">
    <source>
        <dbReference type="ARBA" id="ARBA00022692"/>
    </source>
</evidence>
<dbReference type="InterPro" id="IPR050171">
    <property type="entry name" value="MFS_Transporters"/>
</dbReference>
<dbReference type="InterPro" id="IPR036259">
    <property type="entry name" value="MFS_trans_sf"/>
</dbReference>